<gene>
    <name evidence="3" type="ORF">BGZ95_004275</name>
</gene>
<dbReference type="InterPro" id="IPR027911">
    <property type="entry name" value="DUF4604"/>
</dbReference>
<dbReference type="EMBL" id="JAAAIL010002050">
    <property type="protein sequence ID" value="KAG0261236.1"/>
    <property type="molecule type" value="Genomic_DNA"/>
</dbReference>
<dbReference type="InterPro" id="IPR040219">
    <property type="entry name" value="KIAA1143-like"/>
</dbReference>
<comment type="caution">
    <text evidence="3">The sequence shown here is derived from an EMBL/GenBank/DDBJ whole genome shotgun (WGS) entry which is preliminary data.</text>
</comment>
<feature type="compositionally biased region" description="Low complexity" evidence="1">
    <location>
        <begin position="200"/>
        <end position="214"/>
    </location>
</feature>
<dbReference type="Pfam" id="PF15377">
    <property type="entry name" value="DUF4604"/>
    <property type="match status" value="1"/>
</dbReference>
<dbReference type="PANTHER" id="PTHR31195">
    <property type="entry name" value="GEO02494P1"/>
    <property type="match status" value="1"/>
</dbReference>
<sequence length="258" mass="28066">MRKNLTYVQEGAPDFMRMLTGQSASSAANNDPRNPYRKPIGIEAKFQSDQPDDDEDDDETAHDILNEREEERPTVVVLKDGKHLDERQVKNILNNLPAGLSEAEIEKRLASALESNNTANKETQEEEESEDDQVPIDAHGKILFRRPKGSKPKSTSSSTTSSSTKSDKSITSTASKKNFENALLAEAEAKVQALKKTQQSGSTSSAGAGAGASEGSKRKASDNTSKDSKDSSSTTNTPKKKKLQKKTTTSLLSFNDDE</sequence>
<dbReference type="AlphaFoldDB" id="A0AAD4D381"/>
<reference evidence="3" key="1">
    <citation type="journal article" date="2020" name="Fungal Divers.">
        <title>Resolving the Mortierellaceae phylogeny through synthesis of multi-gene phylogenetics and phylogenomics.</title>
        <authorList>
            <person name="Vandepol N."/>
            <person name="Liber J."/>
            <person name="Desiro A."/>
            <person name="Na H."/>
            <person name="Kennedy M."/>
            <person name="Barry K."/>
            <person name="Grigoriev I.V."/>
            <person name="Miller A.N."/>
            <person name="O'Donnell K."/>
            <person name="Stajich J.E."/>
            <person name="Bonito G."/>
        </authorList>
    </citation>
    <scope>NUCLEOTIDE SEQUENCE</scope>
    <source>
        <strain evidence="3">NRRL 28262</strain>
    </source>
</reference>
<accession>A0AAD4D381</accession>
<protein>
    <recommendedName>
        <fullName evidence="2">DUF4604 domain-containing protein</fullName>
    </recommendedName>
</protein>
<feature type="compositionally biased region" description="Acidic residues" evidence="1">
    <location>
        <begin position="50"/>
        <end position="60"/>
    </location>
</feature>
<evidence type="ECO:0000256" key="1">
    <source>
        <dbReference type="SAM" id="MobiDB-lite"/>
    </source>
</evidence>
<feature type="region of interest" description="Disordered" evidence="1">
    <location>
        <begin position="191"/>
        <end position="258"/>
    </location>
</feature>
<feature type="domain" description="DUF4604" evidence="2">
    <location>
        <begin position="3"/>
        <end position="258"/>
    </location>
</feature>
<proteinExistence type="predicted"/>
<name>A0AAD4D381_9FUNG</name>
<evidence type="ECO:0000259" key="2">
    <source>
        <dbReference type="Pfam" id="PF15377"/>
    </source>
</evidence>
<keyword evidence="4" id="KW-1185">Reference proteome</keyword>
<feature type="region of interest" description="Disordered" evidence="1">
    <location>
        <begin position="111"/>
        <end position="175"/>
    </location>
</feature>
<feature type="compositionally biased region" description="Low complexity" evidence="1">
    <location>
        <begin position="152"/>
        <end position="175"/>
    </location>
</feature>
<organism evidence="3 4">
    <name type="scientific">Linnemannia exigua</name>
    <dbReference type="NCBI Taxonomy" id="604196"/>
    <lineage>
        <taxon>Eukaryota</taxon>
        <taxon>Fungi</taxon>
        <taxon>Fungi incertae sedis</taxon>
        <taxon>Mucoromycota</taxon>
        <taxon>Mortierellomycotina</taxon>
        <taxon>Mortierellomycetes</taxon>
        <taxon>Mortierellales</taxon>
        <taxon>Mortierellaceae</taxon>
        <taxon>Linnemannia</taxon>
    </lineage>
</organism>
<feature type="compositionally biased region" description="Polar residues" evidence="1">
    <location>
        <begin position="20"/>
        <end position="32"/>
    </location>
</feature>
<feature type="compositionally biased region" description="Basic and acidic residues" evidence="1">
    <location>
        <begin position="61"/>
        <end position="87"/>
    </location>
</feature>
<evidence type="ECO:0000313" key="3">
    <source>
        <dbReference type="EMBL" id="KAG0261236.1"/>
    </source>
</evidence>
<evidence type="ECO:0000313" key="4">
    <source>
        <dbReference type="Proteomes" id="UP001194580"/>
    </source>
</evidence>
<dbReference type="Proteomes" id="UP001194580">
    <property type="component" value="Unassembled WGS sequence"/>
</dbReference>
<dbReference type="PANTHER" id="PTHR31195:SF2">
    <property type="entry name" value="GEO02494P1"/>
    <property type="match status" value="1"/>
</dbReference>
<feature type="compositionally biased region" description="Acidic residues" evidence="1">
    <location>
        <begin position="124"/>
        <end position="134"/>
    </location>
</feature>
<feature type="compositionally biased region" description="Basic and acidic residues" evidence="1">
    <location>
        <begin position="215"/>
        <end position="230"/>
    </location>
</feature>
<feature type="region of interest" description="Disordered" evidence="1">
    <location>
        <begin position="19"/>
        <end position="87"/>
    </location>
</feature>
<feature type="compositionally biased region" description="Basic residues" evidence="1">
    <location>
        <begin position="142"/>
        <end position="151"/>
    </location>
</feature>